<sequence length="129" mass="14301">FNFYNVATAEIFQVNCEICMCLTDSSSNKENTYIQCGKAEASPLVGESLWELQNAARKALSPVQSTVQPRKCSGNLVPIILLEPRTPKTPYEGAGTPLQKFNTLSCKLKDSLVQEYLEFLNTASKYGWA</sequence>
<evidence type="ECO:0000313" key="3">
    <source>
        <dbReference type="Proteomes" id="UP000652761"/>
    </source>
</evidence>
<protein>
    <recommendedName>
        <fullName evidence="1">ZP domain-containing protein</fullName>
    </recommendedName>
</protein>
<dbReference type="AlphaFoldDB" id="A0A843XJU4"/>
<dbReference type="Proteomes" id="UP000652761">
    <property type="component" value="Unassembled WGS sequence"/>
</dbReference>
<name>A0A843XJU4_COLES</name>
<feature type="domain" description="ZP" evidence="1">
    <location>
        <begin position="1"/>
        <end position="43"/>
    </location>
</feature>
<dbReference type="InterPro" id="IPR001507">
    <property type="entry name" value="ZP_dom"/>
</dbReference>
<evidence type="ECO:0000313" key="2">
    <source>
        <dbReference type="EMBL" id="MQM19596.1"/>
    </source>
</evidence>
<dbReference type="PROSITE" id="PS51034">
    <property type="entry name" value="ZP_2"/>
    <property type="match status" value="1"/>
</dbReference>
<keyword evidence="3" id="KW-1185">Reference proteome</keyword>
<proteinExistence type="predicted"/>
<accession>A0A843XJU4</accession>
<comment type="caution">
    <text evidence="2">The sequence shown here is derived from an EMBL/GenBank/DDBJ whole genome shotgun (WGS) entry which is preliminary data.</text>
</comment>
<dbReference type="EMBL" id="NMUH01009044">
    <property type="protein sequence ID" value="MQM19596.1"/>
    <property type="molecule type" value="Genomic_DNA"/>
</dbReference>
<organism evidence="2 3">
    <name type="scientific">Colocasia esculenta</name>
    <name type="common">Wild taro</name>
    <name type="synonym">Arum esculentum</name>
    <dbReference type="NCBI Taxonomy" id="4460"/>
    <lineage>
        <taxon>Eukaryota</taxon>
        <taxon>Viridiplantae</taxon>
        <taxon>Streptophyta</taxon>
        <taxon>Embryophyta</taxon>
        <taxon>Tracheophyta</taxon>
        <taxon>Spermatophyta</taxon>
        <taxon>Magnoliopsida</taxon>
        <taxon>Liliopsida</taxon>
        <taxon>Araceae</taxon>
        <taxon>Aroideae</taxon>
        <taxon>Colocasieae</taxon>
        <taxon>Colocasia</taxon>
    </lineage>
</organism>
<gene>
    <name evidence="2" type="ORF">Taro_052602</name>
</gene>
<feature type="non-terminal residue" evidence="2">
    <location>
        <position position="1"/>
    </location>
</feature>
<reference evidence="2" key="1">
    <citation type="submission" date="2017-07" db="EMBL/GenBank/DDBJ databases">
        <title>Taro Niue Genome Assembly and Annotation.</title>
        <authorList>
            <person name="Atibalentja N."/>
            <person name="Keating K."/>
            <person name="Fields C.J."/>
        </authorList>
    </citation>
    <scope>NUCLEOTIDE SEQUENCE</scope>
    <source>
        <strain evidence="2">Niue_2</strain>
        <tissue evidence="2">Leaf</tissue>
    </source>
</reference>
<evidence type="ECO:0000259" key="1">
    <source>
        <dbReference type="PROSITE" id="PS51034"/>
    </source>
</evidence>
<dbReference type="OrthoDB" id="1724155at2759"/>